<dbReference type="EMBL" id="GGMR01002922">
    <property type="protein sequence ID" value="MBY15541.1"/>
    <property type="molecule type" value="Transcribed_RNA"/>
</dbReference>
<evidence type="ECO:0000256" key="2">
    <source>
        <dbReference type="ARBA" id="ARBA00022448"/>
    </source>
</evidence>
<keyword evidence="3 6" id="KW-0812">Transmembrane</keyword>
<keyword evidence="2" id="KW-0813">Transport</keyword>
<evidence type="ECO:0000313" key="8">
    <source>
        <dbReference type="EMBL" id="MBY15541.1"/>
    </source>
</evidence>
<feature type="domain" description="Major facilitator superfamily (MFS) profile" evidence="7">
    <location>
        <begin position="59"/>
        <end position="200"/>
    </location>
</feature>
<dbReference type="PANTHER" id="PTHR23511">
    <property type="entry name" value="SYNAPTIC VESICLE GLYCOPROTEIN 2"/>
    <property type="match status" value="1"/>
</dbReference>
<dbReference type="InterPro" id="IPR011701">
    <property type="entry name" value="MFS"/>
</dbReference>
<keyword evidence="5 6" id="KW-0472">Membrane</keyword>
<feature type="transmembrane region" description="Helical" evidence="6">
    <location>
        <begin position="124"/>
        <end position="143"/>
    </location>
</feature>
<accession>A0A2S2NE90</accession>
<evidence type="ECO:0000256" key="1">
    <source>
        <dbReference type="ARBA" id="ARBA00004141"/>
    </source>
</evidence>
<dbReference type="Gene3D" id="1.20.1250.20">
    <property type="entry name" value="MFS general substrate transporter like domains"/>
    <property type="match status" value="1"/>
</dbReference>
<proteinExistence type="predicted"/>
<protein>
    <submittedName>
        <fullName evidence="8">Synaptic vesicle glycoprotein 2B</fullName>
    </submittedName>
</protein>
<comment type="subcellular location">
    <subcellularLocation>
        <location evidence="1">Membrane</location>
        <topology evidence="1">Multi-pass membrane protein</topology>
    </subcellularLocation>
</comment>
<reference evidence="8" key="1">
    <citation type="submission" date="2018-04" db="EMBL/GenBank/DDBJ databases">
        <title>Transcriptome of Schizaphis graminum biotype I.</title>
        <authorList>
            <person name="Scully E.D."/>
            <person name="Geib S.M."/>
            <person name="Palmer N.A."/>
            <person name="Koch K."/>
            <person name="Bradshaw J."/>
            <person name="Heng-Moss T."/>
            <person name="Sarath G."/>
        </authorList>
    </citation>
    <scope>NUCLEOTIDE SEQUENCE</scope>
</reference>
<keyword evidence="4 6" id="KW-1133">Transmembrane helix</keyword>
<dbReference type="InterPro" id="IPR020846">
    <property type="entry name" value="MFS_dom"/>
</dbReference>
<feature type="transmembrane region" description="Helical" evidence="6">
    <location>
        <begin position="100"/>
        <end position="117"/>
    </location>
</feature>
<dbReference type="SUPFAM" id="SSF103473">
    <property type="entry name" value="MFS general substrate transporter"/>
    <property type="match status" value="1"/>
</dbReference>
<dbReference type="GO" id="GO:0022857">
    <property type="term" value="F:transmembrane transporter activity"/>
    <property type="evidence" value="ECO:0007669"/>
    <property type="project" value="InterPro"/>
</dbReference>
<feature type="transmembrane region" description="Helical" evidence="6">
    <location>
        <begin position="57"/>
        <end position="80"/>
    </location>
</feature>
<dbReference type="InterPro" id="IPR036259">
    <property type="entry name" value="MFS_trans_sf"/>
</dbReference>
<evidence type="ECO:0000256" key="5">
    <source>
        <dbReference type="ARBA" id="ARBA00023136"/>
    </source>
</evidence>
<dbReference type="GO" id="GO:0016020">
    <property type="term" value="C:membrane"/>
    <property type="evidence" value="ECO:0007669"/>
    <property type="project" value="UniProtKB-SubCell"/>
</dbReference>
<gene>
    <name evidence="8" type="primary">SV2B_0</name>
    <name evidence="8" type="ORF">g.145072</name>
</gene>
<name>A0A2S2NE90_SCHGA</name>
<evidence type="ECO:0000256" key="6">
    <source>
        <dbReference type="SAM" id="Phobius"/>
    </source>
</evidence>
<evidence type="ECO:0000256" key="3">
    <source>
        <dbReference type="ARBA" id="ARBA00022692"/>
    </source>
</evidence>
<organism evidence="8">
    <name type="scientific">Schizaphis graminum</name>
    <name type="common">Green bug aphid</name>
    <dbReference type="NCBI Taxonomy" id="13262"/>
    <lineage>
        <taxon>Eukaryota</taxon>
        <taxon>Metazoa</taxon>
        <taxon>Ecdysozoa</taxon>
        <taxon>Arthropoda</taxon>
        <taxon>Hexapoda</taxon>
        <taxon>Insecta</taxon>
        <taxon>Pterygota</taxon>
        <taxon>Neoptera</taxon>
        <taxon>Paraneoptera</taxon>
        <taxon>Hemiptera</taxon>
        <taxon>Sternorrhyncha</taxon>
        <taxon>Aphidomorpha</taxon>
        <taxon>Aphidoidea</taxon>
        <taxon>Aphididae</taxon>
        <taxon>Aphidini</taxon>
        <taxon>Schizaphis</taxon>
    </lineage>
</organism>
<dbReference type="PANTHER" id="PTHR23511:SF38">
    <property type="entry name" value="SYNAPTIC VESICLE 2-RELATED PROTEIN-LIKE PROTEIN"/>
    <property type="match status" value="1"/>
</dbReference>
<dbReference type="AlphaFoldDB" id="A0A2S2NE90"/>
<evidence type="ECO:0000256" key="4">
    <source>
        <dbReference type="ARBA" id="ARBA00022989"/>
    </source>
</evidence>
<dbReference type="Pfam" id="PF07690">
    <property type="entry name" value="MFS_1"/>
    <property type="match status" value="1"/>
</dbReference>
<evidence type="ECO:0000259" key="7">
    <source>
        <dbReference type="PROSITE" id="PS50850"/>
    </source>
</evidence>
<dbReference type="PROSITE" id="PS50850">
    <property type="entry name" value="MFS"/>
    <property type="match status" value="1"/>
</dbReference>
<feature type="transmembrane region" description="Helical" evidence="6">
    <location>
        <begin position="149"/>
        <end position="171"/>
    </location>
</feature>
<sequence length="200" mass="21769">MDNHHIDGVGRFSMLAQGALEEVPSDINVGVRISENEDSPITFEEAQNESGTGKYQILLLIVCGLVNMSCAISTTAVSFISPAAEVDFDLNSITKGVLNGAPFLGMVLGAYFWGIYGDLKGRRIVILVSMGMDTLFTILSSLVQHIELFFIIRVGNGFAVIGATCMVYVYLGEFLISSKRDSYLLFLELFWAFGMMVGPG</sequence>